<dbReference type="RefSeq" id="WP_265543596.1">
    <property type="nucleotide sequence ID" value="NZ_CP098740.1"/>
</dbReference>
<sequence length="244" mass="25307">MRSNRIRTTVLAATAALAALSLTACGGNDGTDAKKPAASVRATDDAPTTAPDKDSTAPTDTEPASDTAEPAEKPATEPAGKPGEGAGDSAGKPASQPKPAPKPKTPVTCTGANTKVTVTKVTRPINHLLLTVTNTGDRPCYAYHAPMLRFDGAQAVFRVLRDSRPQAVVTLAPGGSAYAGIGLTGEPNGRKPYPSKHLGVTFADRNDGPVNSASTELTLPAGTYWDDNGFVTYWQSEMDQALVY</sequence>
<gene>
    <name evidence="4" type="ORF">NEH16_17915</name>
</gene>
<feature type="chain" id="PRO_5047509233" evidence="2">
    <location>
        <begin position="27"/>
        <end position="244"/>
    </location>
</feature>
<dbReference type="Pfam" id="PF14016">
    <property type="entry name" value="DUF4232"/>
    <property type="match status" value="1"/>
</dbReference>
<dbReference type="Proteomes" id="UP001164963">
    <property type="component" value="Chromosome"/>
</dbReference>
<reference evidence="4" key="1">
    <citation type="journal article" date="2022" name="Front. Microbiol.">
        <title>Mirubactin C rescues the lethal effect of cell wall biosynthesis mutations in Bacillus subtilis.</title>
        <authorList>
            <person name="Kepplinger B."/>
            <person name="Wen X."/>
            <person name="Tyler A.R."/>
            <person name="Kim B.Y."/>
            <person name="Brown J."/>
            <person name="Banks P."/>
            <person name="Dashti Y."/>
            <person name="Mackenzie E.S."/>
            <person name="Wills C."/>
            <person name="Kawai Y."/>
            <person name="Waldron K.J."/>
            <person name="Allenby N.E.E."/>
            <person name="Wu L.J."/>
            <person name="Hall M.J."/>
            <person name="Errington J."/>
        </authorList>
    </citation>
    <scope>NUCLEOTIDE SEQUENCE</scope>
    <source>
        <strain evidence="4">MDA8-470</strain>
    </source>
</reference>
<evidence type="ECO:0000313" key="4">
    <source>
        <dbReference type="EMBL" id="UZK55744.1"/>
    </source>
</evidence>
<evidence type="ECO:0000256" key="2">
    <source>
        <dbReference type="SAM" id="SignalP"/>
    </source>
</evidence>
<feature type="signal peptide" evidence="2">
    <location>
        <begin position="1"/>
        <end position="26"/>
    </location>
</feature>
<protein>
    <submittedName>
        <fullName evidence="4">DUF4232 domain-containing protein</fullName>
    </submittedName>
</protein>
<proteinExistence type="predicted"/>
<evidence type="ECO:0000313" key="5">
    <source>
        <dbReference type="Proteomes" id="UP001164963"/>
    </source>
</evidence>
<dbReference type="InterPro" id="IPR025326">
    <property type="entry name" value="DUF4232"/>
</dbReference>
<dbReference type="EMBL" id="CP098740">
    <property type="protein sequence ID" value="UZK55744.1"/>
    <property type="molecule type" value="Genomic_DNA"/>
</dbReference>
<organism evidence="4 5">
    <name type="scientific">Streptomyces drozdowiczii</name>
    <dbReference type="NCBI Taxonomy" id="202862"/>
    <lineage>
        <taxon>Bacteria</taxon>
        <taxon>Bacillati</taxon>
        <taxon>Actinomycetota</taxon>
        <taxon>Actinomycetes</taxon>
        <taxon>Kitasatosporales</taxon>
        <taxon>Streptomycetaceae</taxon>
        <taxon>Streptomyces</taxon>
    </lineage>
</organism>
<evidence type="ECO:0000256" key="1">
    <source>
        <dbReference type="SAM" id="MobiDB-lite"/>
    </source>
</evidence>
<dbReference type="PROSITE" id="PS51257">
    <property type="entry name" value="PROKAR_LIPOPROTEIN"/>
    <property type="match status" value="1"/>
</dbReference>
<feature type="domain" description="DUF4232" evidence="3">
    <location>
        <begin position="109"/>
        <end position="235"/>
    </location>
</feature>
<name>A0ABY6PVH8_9ACTN</name>
<evidence type="ECO:0000259" key="3">
    <source>
        <dbReference type="Pfam" id="PF14016"/>
    </source>
</evidence>
<keyword evidence="5" id="KW-1185">Reference proteome</keyword>
<keyword evidence="2" id="KW-0732">Signal</keyword>
<feature type="region of interest" description="Disordered" evidence="1">
    <location>
        <begin position="24"/>
        <end position="111"/>
    </location>
</feature>
<accession>A0ABY6PVH8</accession>
<feature type="compositionally biased region" description="Low complexity" evidence="1">
    <location>
        <begin position="45"/>
        <end position="61"/>
    </location>
</feature>